<dbReference type="InterPro" id="IPR039532">
    <property type="entry name" value="TetR_C_Firmicutes"/>
</dbReference>
<evidence type="ECO:0000256" key="2">
    <source>
        <dbReference type="PROSITE-ProRule" id="PRU00335"/>
    </source>
</evidence>
<evidence type="ECO:0000256" key="1">
    <source>
        <dbReference type="ARBA" id="ARBA00023125"/>
    </source>
</evidence>
<comment type="caution">
    <text evidence="4">The sequence shown here is derived from an EMBL/GenBank/DDBJ whole genome shotgun (WGS) entry which is preliminary data.</text>
</comment>
<dbReference type="Proteomes" id="UP001524944">
    <property type="component" value="Unassembled WGS sequence"/>
</dbReference>
<keyword evidence="5" id="KW-1185">Reference proteome</keyword>
<dbReference type="InterPro" id="IPR009057">
    <property type="entry name" value="Homeodomain-like_sf"/>
</dbReference>
<feature type="domain" description="HTH tetR-type" evidence="3">
    <location>
        <begin position="3"/>
        <end position="63"/>
    </location>
</feature>
<name>A0ABT1Y8X9_9FIRM</name>
<dbReference type="Pfam" id="PF00440">
    <property type="entry name" value="TetR_N"/>
    <property type="match status" value="1"/>
</dbReference>
<keyword evidence="1 2" id="KW-0238">DNA-binding</keyword>
<dbReference type="Gene3D" id="1.10.357.10">
    <property type="entry name" value="Tetracycline Repressor, domain 2"/>
    <property type="match status" value="1"/>
</dbReference>
<dbReference type="InterPro" id="IPR001647">
    <property type="entry name" value="HTH_TetR"/>
</dbReference>
<dbReference type="RefSeq" id="WP_157677420.1">
    <property type="nucleotide sequence ID" value="NZ_CP022121.1"/>
</dbReference>
<protein>
    <submittedName>
        <fullName evidence="4">TetR/AcrR family transcriptional regulator</fullName>
    </submittedName>
</protein>
<dbReference type="PANTHER" id="PTHR43479:SF7">
    <property type="entry name" value="TETR-FAMILY TRANSCRIPTIONAL REGULATOR"/>
    <property type="match status" value="1"/>
</dbReference>
<evidence type="ECO:0000259" key="3">
    <source>
        <dbReference type="PROSITE" id="PS50977"/>
    </source>
</evidence>
<dbReference type="PANTHER" id="PTHR43479">
    <property type="entry name" value="ACREF/ENVCD OPERON REPRESSOR-RELATED"/>
    <property type="match status" value="1"/>
</dbReference>
<dbReference type="Pfam" id="PF14278">
    <property type="entry name" value="TetR_C_8"/>
    <property type="match status" value="1"/>
</dbReference>
<proteinExistence type="predicted"/>
<evidence type="ECO:0000313" key="5">
    <source>
        <dbReference type="Proteomes" id="UP001524944"/>
    </source>
</evidence>
<dbReference type="InterPro" id="IPR050624">
    <property type="entry name" value="HTH-type_Tx_Regulator"/>
</dbReference>
<dbReference type="SUPFAM" id="SSF46689">
    <property type="entry name" value="Homeodomain-like"/>
    <property type="match status" value="1"/>
</dbReference>
<accession>A0ABT1Y8X9</accession>
<organism evidence="4 5">
    <name type="scientific">Dehalobacterium formicoaceticum</name>
    <dbReference type="NCBI Taxonomy" id="51515"/>
    <lineage>
        <taxon>Bacteria</taxon>
        <taxon>Bacillati</taxon>
        <taxon>Bacillota</taxon>
        <taxon>Clostridia</taxon>
        <taxon>Eubacteriales</taxon>
        <taxon>Peptococcaceae</taxon>
        <taxon>Dehalobacterium</taxon>
    </lineage>
</organism>
<dbReference type="PROSITE" id="PS50977">
    <property type="entry name" value="HTH_TETR_2"/>
    <property type="match status" value="1"/>
</dbReference>
<gene>
    <name evidence="4" type="ORF">NVS47_15750</name>
</gene>
<sequence length="190" mass="22548">MANFTKKAIIDAFVKLLNEKTLAKITVTEIITTCEISRNTFYYYFEDIYNLVDYLFNTEIEKLQEITMTSESLSDECELVLDFLKNNRTALKHIYDSANRDQLERYLFKALDQTMLNFVKHCFKDIDIPQGDLHFLARYHKYALVGFLINWLADDDDEELESLLKRISLLTEESIRNYIEKLLEISRQKE</sequence>
<evidence type="ECO:0000313" key="4">
    <source>
        <dbReference type="EMBL" id="MCR6546946.1"/>
    </source>
</evidence>
<dbReference type="EMBL" id="JANPWE010000014">
    <property type="protein sequence ID" value="MCR6546946.1"/>
    <property type="molecule type" value="Genomic_DNA"/>
</dbReference>
<reference evidence="4 5" key="1">
    <citation type="submission" date="2022-08" db="EMBL/GenBank/DDBJ databases">
        <title>Proteogenomics of the novel Dehalobacterium formicoaceticum strain EZ94 highlights a key role of methyltransferases during anaerobic dichloromethane degradation.</title>
        <authorList>
            <person name="Wasmund K."/>
        </authorList>
    </citation>
    <scope>NUCLEOTIDE SEQUENCE [LARGE SCALE GENOMIC DNA]</scope>
    <source>
        <strain evidence="4 5">EZ94</strain>
    </source>
</reference>
<feature type="DNA-binding region" description="H-T-H motif" evidence="2">
    <location>
        <begin position="26"/>
        <end position="45"/>
    </location>
</feature>